<evidence type="ECO:0000256" key="1">
    <source>
        <dbReference type="SAM" id="MobiDB-lite"/>
    </source>
</evidence>
<sequence>MFDNPESSGPLMGWYEPPTANSYEPPSMNSFEQQLEAHISLHQPVAVSR</sequence>
<evidence type="ECO:0000313" key="2">
    <source>
        <dbReference type="EMBL" id="APA10734.1"/>
    </source>
</evidence>
<feature type="region of interest" description="Disordered" evidence="1">
    <location>
        <begin position="1"/>
        <end position="28"/>
    </location>
</feature>
<reference evidence="3" key="1">
    <citation type="journal article" date="2017" name="Genome Biol. Evol.">
        <title>The complete genome sequence of the phytopathogenic fungus Sclerotinia sclerotiorum reveals insights into the genome architecture of broad host range pathogens.</title>
        <authorList>
            <person name="Derbyshire M."/>
            <person name="Denton-Giles M."/>
            <person name="Hegedus D."/>
            <person name="Seifbarghy S."/>
            <person name="Rollins J."/>
            <person name="van Kan J."/>
            <person name="Seidl M.F."/>
            <person name="Faino L."/>
            <person name="Mbengue M."/>
            <person name="Navaud O."/>
            <person name="Raffaele S."/>
            <person name="Hammond-Kosack K."/>
            <person name="Heard S."/>
            <person name="Oliver R."/>
        </authorList>
    </citation>
    <scope>NUCLEOTIDE SEQUENCE [LARGE SCALE GENOMIC DNA]</scope>
    <source>
        <strain evidence="3">ATCC 18683 / 1980 / Ss-1</strain>
    </source>
</reference>
<dbReference type="AlphaFoldDB" id="A0A1D9Q710"/>
<evidence type="ECO:0000313" key="3">
    <source>
        <dbReference type="Proteomes" id="UP000177798"/>
    </source>
</evidence>
<feature type="compositionally biased region" description="Polar residues" evidence="1">
    <location>
        <begin position="19"/>
        <end position="28"/>
    </location>
</feature>
<protein>
    <submittedName>
        <fullName evidence="2">Uncharacterized protein</fullName>
    </submittedName>
</protein>
<gene>
    <name evidence="2" type="ORF">sscle_06g055040</name>
</gene>
<organism evidence="2 3">
    <name type="scientific">Sclerotinia sclerotiorum (strain ATCC 18683 / 1980 / Ss-1)</name>
    <name type="common">White mold</name>
    <name type="synonym">Whetzelinia sclerotiorum</name>
    <dbReference type="NCBI Taxonomy" id="665079"/>
    <lineage>
        <taxon>Eukaryota</taxon>
        <taxon>Fungi</taxon>
        <taxon>Dikarya</taxon>
        <taxon>Ascomycota</taxon>
        <taxon>Pezizomycotina</taxon>
        <taxon>Leotiomycetes</taxon>
        <taxon>Helotiales</taxon>
        <taxon>Sclerotiniaceae</taxon>
        <taxon>Sclerotinia</taxon>
    </lineage>
</organism>
<dbReference type="VEuPathDB" id="FungiDB:sscle_06g055040"/>
<name>A0A1D9Q710_SCLS1</name>
<accession>A0A1D9Q710</accession>
<dbReference type="Proteomes" id="UP000177798">
    <property type="component" value="Chromosome 6"/>
</dbReference>
<dbReference type="EMBL" id="CP017819">
    <property type="protein sequence ID" value="APA10734.1"/>
    <property type="molecule type" value="Genomic_DNA"/>
</dbReference>
<proteinExistence type="predicted"/>